<feature type="transmembrane region" description="Helical" evidence="1">
    <location>
        <begin position="429"/>
        <end position="451"/>
    </location>
</feature>
<reference evidence="2" key="1">
    <citation type="submission" date="2020-08" db="EMBL/GenBank/DDBJ databases">
        <title>Multicomponent nature underlies the extraordinary mechanical properties of spider dragline silk.</title>
        <authorList>
            <person name="Kono N."/>
            <person name="Nakamura H."/>
            <person name="Mori M."/>
            <person name="Yoshida Y."/>
            <person name="Ohtoshi R."/>
            <person name="Malay A.D."/>
            <person name="Moran D.A.P."/>
            <person name="Tomita M."/>
            <person name="Numata K."/>
            <person name="Arakawa K."/>
        </authorList>
    </citation>
    <scope>NUCLEOTIDE SEQUENCE</scope>
</reference>
<comment type="caution">
    <text evidence="2">The sequence shown here is derived from an EMBL/GenBank/DDBJ whole genome shotgun (WGS) entry which is preliminary data.</text>
</comment>
<dbReference type="AlphaFoldDB" id="A0A8X6X6I1"/>
<dbReference type="EMBL" id="BMAV01006061">
    <property type="protein sequence ID" value="GFY47709.1"/>
    <property type="molecule type" value="Genomic_DNA"/>
</dbReference>
<sequence>MDDLMSGASSNKEAILIQALIEALDARGFHLQKWRSNSRELWLLKLDWNDALPEHFVLKWKKFQMEFQQACHLSIPRWLQITNKQATLDGFSDASEAAYSCVVYAVLRNRETTKVTMLGGKSKAHMYSRTRVEWSFIIVVLSSLSSPPRNWKPFVANRTSEILDIIPCKQWRYVPLKENPADLSSRGMSSKDLPDCSIWWEGPQWLSNKEDWPKQPTVKDKRFMHYCEDGKNKKRSRSEMKPLMTKEIIVATSKDDLKTLATELGLEIGETMRVIDFKNLILTSKHCDEQFTKTLLETIIETRVQAERDEKEENDYKRKQEGLILELEHMKLSMTATLTNTSAAATEKINIQHLIPRFVENSDISTCLKIFERQCEQVNIGEVDYVTHLLPMLPIDISRIILREPKDKLENYQHIKQKLIFIPKKNVAFLLWNLICMVNICRGMIAVAIFARNMANEENYIGLSNLVQ</sequence>
<dbReference type="OrthoDB" id="6467474at2759"/>
<proteinExistence type="predicted"/>
<organism evidence="2 3">
    <name type="scientific">Trichonephila inaurata madagascariensis</name>
    <dbReference type="NCBI Taxonomy" id="2747483"/>
    <lineage>
        <taxon>Eukaryota</taxon>
        <taxon>Metazoa</taxon>
        <taxon>Ecdysozoa</taxon>
        <taxon>Arthropoda</taxon>
        <taxon>Chelicerata</taxon>
        <taxon>Arachnida</taxon>
        <taxon>Araneae</taxon>
        <taxon>Araneomorphae</taxon>
        <taxon>Entelegynae</taxon>
        <taxon>Araneoidea</taxon>
        <taxon>Nephilidae</taxon>
        <taxon>Trichonephila</taxon>
        <taxon>Trichonephila inaurata</taxon>
    </lineage>
</organism>
<evidence type="ECO:0000256" key="1">
    <source>
        <dbReference type="SAM" id="Phobius"/>
    </source>
</evidence>
<dbReference type="InterPro" id="IPR008042">
    <property type="entry name" value="Retrotrans_Pao"/>
</dbReference>
<evidence type="ECO:0000313" key="3">
    <source>
        <dbReference type="Proteomes" id="UP000886998"/>
    </source>
</evidence>
<keyword evidence="1" id="KW-0472">Membrane</keyword>
<dbReference type="PANTHER" id="PTHR22955:SF77">
    <property type="entry name" value="ASPARTIC PUTATIVE DOMAIN-CONTAINING PROTEIN-RELATED"/>
    <property type="match status" value="1"/>
</dbReference>
<keyword evidence="3" id="KW-1185">Reference proteome</keyword>
<gene>
    <name evidence="2" type="primary">AVEN_242173_1</name>
    <name evidence="2" type="ORF">TNIN_272181</name>
</gene>
<name>A0A8X6X6I1_9ARAC</name>
<accession>A0A8X6X6I1</accession>
<dbReference type="PANTHER" id="PTHR22955">
    <property type="entry name" value="RETROTRANSPOSON"/>
    <property type="match status" value="1"/>
</dbReference>
<keyword evidence="1" id="KW-1133">Transmembrane helix</keyword>
<dbReference type="Proteomes" id="UP000886998">
    <property type="component" value="Unassembled WGS sequence"/>
</dbReference>
<protein>
    <submittedName>
        <fullName evidence="2">DUF1758 domain-containing protein</fullName>
    </submittedName>
</protein>
<keyword evidence="1" id="KW-0812">Transmembrane</keyword>
<dbReference type="Pfam" id="PF05380">
    <property type="entry name" value="Peptidase_A17"/>
    <property type="match status" value="1"/>
</dbReference>
<evidence type="ECO:0000313" key="2">
    <source>
        <dbReference type="EMBL" id="GFY47709.1"/>
    </source>
</evidence>